<gene>
    <name evidence="1" type="ORF">JOC73_000273</name>
</gene>
<protein>
    <submittedName>
        <fullName evidence="1">Uncharacterized protein</fullName>
    </submittedName>
</protein>
<evidence type="ECO:0000313" key="1">
    <source>
        <dbReference type="EMBL" id="MBM7613765.1"/>
    </source>
</evidence>
<organism evidence="1 2">
    <name type="scientific">Alkaliphilus hydrothermalis</name>
    <dbReference type="NCBI Taxonomy" id="1482730"/>
    <lineage>
        <taxon>Bacteria</taxon>
        <taxon>Bacillati</taxon>
        <taxon>Bacillota</taxon>
        <taxon>Clostridia</taxon>
        <taxon>Peptostreptococcales</taxon>
        <taxon>Natronincolaceae</taxon>
        <taxon>Alkaliphilus</taxon>
    </lineage>
</organism>
<dbReference type="Proteomes" id="UP001314796">
    <property type="component" value="Unassembled WGS sequence"/>
</dbReference>
<evidence type="ECO:0000313" key="2">
    <source>
        <dbReference type="Proteomes" id="UP001314796"/>
    </source>
</evidence>
<sequence>MKLIVKYYKVFKNMLKILLKTKLFREGMIVDKYCSHHHSFLHTKKAIDYILVQGDNSFYCSQIAKGL</sequence>
<accession>A0ABS2NLG7</accession>
<proteinExistence type="predicted"/>
<comment type="caution">
    <text evidence="1">The sequence shown here is derived from an EMBL/GenBank/DDBJ whole genome shotgun (WGS) entry which is preliminary data.</text>
</comment>
<name>A0ABS2NLG7_9FIRM</name>
<dbReference type="EMBL" id="JAFBEE010000001">
    <property type="protein sequence ID" value="MBM7613765.1"/>
    <property type="molecule type" value="Genomic_DNA"/>
</dbReference>
<keyword evidence="2" id="KW-1185">Reference proteome</keyword>
<reference evidence="1 2" key="1">
    <citation type="submission" date="2021-01" db="EMBL/GenBank/DDBJ databases">
        <title>Genomic Encyclopedia of Type Strains, Phase IV (KMG-IV): sequencing the most valuable type-strain genomes for metagenomic binning, comparative biology and taxonomic classification.</title>
        <authorList>
            <person name="Goeker M."/>
        </authorList>
    </citation>
    <scope>NUCLEOTIDE SEQUENCE [LARGE SCALE GENOMIC DNA]</scope>
    <source>
        <strain evidence="1 2">DSM 25890</strain>
    </source>
</reference>